<evidence type="ECO:0000313" key="2">
    <source>
        <dbReference type="EMBL" id="EFJ31463.1"/>
    </source>
</evidence>
<organism evidence="3">
    <name type="scientific">Selaginella moellendorffii</name>
    <name type="common">Spikemoss</name>
    <dbReference type="NCBI Taxonomy" id="88036"/>
    <lineage>
        <taxon>Eukaryota</taxon>
        <taxon>Viridiplantae</taxon>
        <taxon>Streptophyta</taxon>
        <taxon>Embryophyta</taxon>
        <taxon>Tracheophyta</taxon>
        <taxon>Lycopodiopsida</taxon>
        <taxon>Selaginellales</taxon>
        <taxon>Selaginellaceae</taxon>
        <taxon>Selaginella</taxon>
    </lineage>
</organism>
<dbReference type="eggNOG" id="KOG1321">
    <property type="taxonomic scope" value="Eukaryota"/>
</dbReference>
<evidence type="ECO:0000313" key="3">
    <source>
        <dbReference type="Proteomes" id="UP000001514"/>
    </source>
</evidence>
<evidence type="ECO:0000256" key="1">
    <source>
        <dbReference type="SAM" id="MobiDB-lite"/>
    </source>
</evidence>
<dbReference type="SUPFAM" id="SSF53800">
    <property type="entry name" value="Chelatase"/>
    <property type="match status" value="1"/>
</dbReference>
<dbReference type="GO" id="GO:0004325">
    <property type="term" value="F:ferrochelatase activity"/>
    <property type="evidence" value="ECO:0007669"/>
    <property type="project" value="InterPro"/>
</dbReference>
<dbReference type="Gramene" id="EFJ31463">
    <property type="protein sequence ID" value="EFJ31463"/>
    <property type="gene ID" value="SELMODRAFT_408081"/>
</dbReference>
<keyword evidence="3" id="KW-1185">Reference proteome</keyword>
<dbReference type="AlphaFoldDB" id="D8R748"/>
<dbReference type="InParanoid" id="D8R748"/>
<protein>
    <submittedName>
        <fullName evidence="2">Uncharacterized protein</fullName>
    </submittedName>
</protein>
<dbReference type="STRING" id="88036.D8R748"/>
<dbReference type="PANTHER" id="PTHR11108">
    <property type="entry name" value="FERROCHELATASE"/>
    <property type="match status" value="1"/>
</dbReference>
<name>D8R748_SELML</name>
<dbReference type="Gene3D" id="3.40.50.1400">
    <property type="match status" value="1"/>
</dbReference>
<dbReference type="InterPro" id="IPR001015">
    <property type="entry name" value="Ferrochelatase"/>
</dbReference>
<gene>
    <name evidence="2" type="ORF">SELMODRAFT_408081</name>
</gene>
<dbReference type="EMBL" id="GL377573">
    <property type="protein sequence ID" value="EFJ31463.1"/>
    <property type="molecule type" value="Genomic_DNA"/>
</dbReference>
<sequence length="220" mass="24507">MNFVFVDLSVLYESLSHASQKSARKFLTKATVNVGPLMSGHVSEAKSVFDVIPQPNTISTNLITPRPSRRGRLLGWLLSGGRNSAEDPTPSKSISGHHPVASTVSVPPETLEFISAARAPKSAEGYASIGGGSPLRRITEEQARLDSRIPFSYNISYNLNEIYKKNFRKHLGLTRLSNMQHTVIPLWYQREGVKAMASLIEKEFSKFSNSEDIKPWSERY</sequence>
<dbReference type="GO" id="GO:0006783">
    <property type="term" value="P:heme biosynthetic process"/>
    <property type="evidence" value="ECO:0007669"/>
    <property type="project" value="InterPro"/>
</dbReference>
<dbReference type="PANTHER" id="PTHR11108:SF1">
    <property type="entry name" value="FERROCHELATASE, MITOCHONDRIAL"/>
    <property type="match status" value="1"/>
</dbReference>
<accession>D8R748</accession>
<feature type="region of interest" description="Disordered" evidence="1">
    <location>
        <begin position="82"/>
        <end position="101"/>
    </location>
</feature>
<dbReference type="Proteomes" id="UP000001514">
    <property type="component" value="Unassembled WGS sequence"/>
</dbReference>
<proteinExistence type="predicted"/>
<reference evidence="2 3" key="1">
    <citation type="journal article" date="2011" name="Science">
        <title>The Selaginella genome identifies genetic changes associated with the evolution of vascular plants.</title>
        <authorList>
            <person name="Banks J.A."/>
            <person name="Nishiyama T."/>
            <person name="Hasebe M."/>
            <person name="Bowman J.L."/>
            <person name="Gribskov M."/>
            <person name="dePamphilis C."/>
            <person name="Albert V.A."/>
            <person name="Aono N."/>
            <person name="Aoyama T."/>
            <person name="Ambrose B.A."/>
            <person name="Ashton N.W."/>
            <person name="Axtell M.J."/>
            <person name="Barker E."/>
            <person name="Barker M.S."/>
            <person name="Bennetzen J.L."/>
            <person name="Bonawitz N.D."/>
            <person name="Chapple C."/>
            <person name="Cheng C."/>
            <person name="Correa L.G."/>
            <person name="Dacre M."/>
            <person name="DeBarry J."/>
            <person name="Dreyer I."/>
            <person name="Elias M."/>
            <person name="Engstrom E.M."/>
            <person name="Estelle M."/>
            <person name="Feng L."/>
            <person name="Finet C."/>
            <person name="Floyd S.K."/>
            <person name="Frommer W.B."/>
            <person name="Fujita T."/>
            <person name="Gramzow L."/>
            <person name="Gutensohn M."/>
            <person name="Harholt J."/>
            <person name="Hattori M."/>
            <person name="Heyl A."/>
            <person name="Hirai T."/>
            <person name="Hiwatashi Y."/>
            <person name="Ishikawa M."/>
            <person name="Iwata M."/>
            <person name="Karol K.G."/>
            <person name="Koehler B."/>
            <person name="Kolukisaoglu U."/>
            <person name="Kubo M."/>
            <person name="Kurata T."/>
            <person name="Lalonde S."/>
            <person name="Li K."/>
            <person name="Li Y."/>
            <person name="Litt A."/>
            <person name="Lyons E."/>
            <person name="Manning G."/>
            <person name="Maruyama T."/>
            <person name="Michael T.P."/>
            <person name="Mikami K."/>
            <person name="Miyazaki S."/>
            <person name="Morinaga S."/>
            <person name="Murata T."/>
            <person name="Mueller-Roeber B."/>
            <person name="Nelson D.R."/>
            <person name="Obara M."/>
            <person name="Oguri Y."/>
            <person name="Olmstead R.G."/>
            <person name="Onodera N."/>
            <person name="Petersen B.L."/>
            <person name="Pils B."/>
            <person name="Prigge M."/>
            <person name="Rensing S.A."/>
            <person name="Riano-Pachon D.M."/>
            <person name="Roberts A.W."/>
            <person name="Sato Y."/>
            <person name="Scheller H.V."/>
            <person name="Schulz B."/>
            <person name="Schulz C."/>
            <person name="Shakirov E.V."/>
            <person name="Shibagaki N."/>
            <person name="Shinohara N."/>
            <person name="Shippen D.E."/>
            <person name="Soerensen I."/>
            <person name="Sotooka R."/>
            <person name="Sugimoto N."/>
            <person name="Sugita M."/>
            <person name="Sumikawa N."/>
            <person name="Tanurdzic M."/>
            <person name="Theissen G."/>
            <person name="Ulvskov P."/>
            <person name="Wakazuki S."/>
            <person name="Weng J.K."/>
            <person name="Willats W.W."/>
            <person name="Wipf D."/>
            <person name="Wolf P.G."/>
            <person name="Yang L."/>
            <person name="Zimmer A.D."/>
            <person name="Zhu Q."/>
            <person name="Mitros T."/>
            <person name="Hellsten U."/>
            <person name="Loque D."/>
            <person name="Otillar R."/>
            <person name="Salamov A."/>
            <person name="Schmutz J."/>
            <person name="Shapiro H."/>
            <person name="Lindquist E."/>
            <person name="Lucas S."/>
            <person name="Rokhsar D."/>
            <person name="Grigoriev I.V."/>
        </authorList>
    </citation>
    <scope>NUCLEOTIDE SEQUENCE [LARGE SCALE GENOMIC DNA]</scope>
</reference>
<dbReference type="KEGG" id="smo:SELMODRAFT_408081"/>
<dbReference type="HOGENOM" id="CLU_1257945_0_0_1"/>